<accession>A0AAV6JMM6</accession>
<gene>
    <name evidence="2" type="ORF">RHGRI_021174</name>
</gene>
<name>A0AAV6JMM6_9ERIC</name>
<evidence type="ECO:0000256" key="1">
    <source>
        <dbReference type="SAM" id="MobiDB-lite"/>
    </source>
</evidence>
<organism evidence="2 3">
    <name type="scientific">Rhododendron griersonianum</name>
    <dbReference type="NCBI Taxonomy" id="479676"/>
    <lineage>
        <taxon>Eukaryota</taxon>
        <taxon>Viridiplantae</taxon>
        <taxon>Streptophyta</taxon>
        <taxon>Embryophyta</taxon>
        <taxon>Tracheophyta</taxon>
        <taxon>Spermatophyta</taxon>
        <taxon>Magnoliopsida</taxon>
        <taxon>eudicotyledons</taxon>
        <taxon>Gunneridae</taxon>
        <taxon>Pentapetalae</taxon>
        <taxon>asterids</taxon>
        <taxon>Ericales</taxon>
        <taxon>Ericaceae</taxon>
        <taxon>Ericoideae</taxon>
        <taxon>Rhodoreae</taxon>
        <taxon>Rhododendron</taxon>
    </lineage>
</organism>
<reference evidence="2" key="1">
    <citation type="submission" date="2020-08" db="EMBL/GenBank/DDBJ databases">
        <title>Plant Genome Project.</title>
        <authorList>
            <person name="Zhang R.-G."/>
        </authorList>
    </citation>
    <scope>NUCLEOTIDE SEQUENCE</scope>
    <source>
        <strain evidence="2">WSP0</strain>
        <tissue evidence="2">Leaf</tissue>
    </source>
</reference>
<evidence type="ECO:0000313" key="3">
    <source>
        <dbReference type="Proteomes" id="UP000823749"/>
    </source>
</evidence>
<proteinExistence type="predicted"/>
<feature type="region of interest" description="Disordered" evidence="1">
    <location>
        <begin position="1"/>
        <end position="20"/>
    </location>
</feature>
<comment type="caution">
    <text evidence="2">The sequence shown here is derived from an EMBL/GenBank/DDBJ whole genome shotgun (WGS) entry which is preliminary data.</text>
</comment>
<dbReference type="EMBL" id="JACTNZ010000007">
    <property type="protein sequence ID" value="KAG5541243.1"/>
    <property type="molecule type" value="Genomic_DNA"/>
</dbReference>
<evidence type="ECO:0000313" key="2">
    <source>
        <dbReference type="EMBL" id="KAG5541243.1"/>
    </source>
</evidence>
<keyword evidence="3" id="KW-1185">Reference proteome</keyword>
<protein>
    <submittedName>
        <fullName evidence="2">Uncharacterized protein</fullName>
    </submittedName>
</protein>
<dbReference type="AlphaFoldDB" id="A0AAV6JMM6"/>
<dbReference type="Proteomes" id="UP000823749">
    <property type="component" value="Chromosome 7"/>
</dbReference>
<sequence length="60" mass="7157">MDFELRLPTASKEGDDSRFSAATKQQQQWQRWQRWNLVLQLDVDLTSPKPGLEWTLLIFH</sequence>